<evidence type="ECO:0000256" key="10">
    <source>
        <dbReference type="ARBA" id="ARBA00023305"/>
    </source>
</evidence>
<dbReference type="GO" id="GO:0048666">
    <property type="term" value="P:neuron development"/>
    <property type="evidence" value="ECO:0007669"/>
    <property type="project" value="TreeGrafter"/>
</dbReference>
<accession>A0A8B7AWP4</accession>
<dbReference type="Gene3D" id="1.10.10.60">
    <property type="entry name" value="Homeodomain-like"/>
    <property type="match status" value="1"/>
</dbReference>
<evidence type="ECO:0000256" key="1">
    <source>
        <dbReference type="ARBA" id="ARBA00004123"/>
    </source>
</evidence>
<dbReference type="InterPro" id="IPR009057">
    <property type="entry name" value="Homeodomain-like_sf"/>
</dbReference>
<dbReference type="PROSITE" id="PS51496">
    <property type="entry name" value="CVC"/>
    <property type="match status" value="1"/>
</dbReference>
<dbReference type="RefSeq" id="XP_007952373.2">
    <property type="nucleotide sequence ID" value="XM_007954182.2"/>
</dbReference>
<dbReference type="GO" id="GO:0000981">
    <property type="term" value="F:DNA-binding transcription factor activity, RNA polymerase II-specific"/>
    <property type="evidence" value="ECO:0007669"/>
    <property type="project" value="InterPro"/>
</dbReference>
<dbReference type="SUPFAM" id="SSF46689">
    <property type="entry name" value="Homeodomain-like"/>
    <property type="match status" value="1"/>
</dbReference>
<proteinExistence type="inferred from homology"/>
<keyword evidence="3" id="KW-0217">Developmental protein</keyword>
<evidence type="ECO:0000256" key="14">
    <source>
        <dbReference type="RuleBase" id="RU000682"/>
    </source>
</evidence>
<dbReference type="InterPro" id="IPR001356">
    <property type="entry name" value="HD"/>
</dbReference>
<dbReference type="GO" id="GO:0007601">
    <property type="term" value="P:visual perception"/>
    <property type="evidence" value="ECO:0007669"/>
    <property type="project" value="UniProtKB-KW"/>
</dbReference>
<dbReference type="CDD" id="cd00086">
    <property type="entry name" value="homeodomain"/>
    <property type="match status" value="1"/>
</dbReference>
<keyword evidence="6 13" id="KW-0238">DNA-binding</keyword>
<evidence type="ECO:0000256" key="6">
    <source>
        <dbReference type="ARBA" id="ARBA00023125"/>
    </source>
</evidence>
<dbReference type="PROSITE" id="PS00027">
    <property type="entry name" value="HOMEOBOX_1"/>
    <property type="match status" value="1"/>
</dbReference>
<evidence type="ECO:0000256" key="11">
    <source>
        <dbReference type="ARBA" id="ARBA00039503"/>
    </source>
</evidence>
<evidence type="ECO:0000256" key="5">
    <source>
        <dbReference type="ARBA" id="ARBA00023015"/>
    </source>
</evidence>
<dbReference type="InterPro" id="IPR023339">
    <property type="entry name" value="CVC"/>
</dbReference>
<dbReference type="SMART" id="SM00389">
    <property type="entry name" value="HOX"/>
    <property type="match status" value="1"/>
</dbReference>
<protein>
    <recommendedName>
        <fullName evidence="11">Visual system homeobox 1</fullName>
    </recommendedName>
    <alternativeName>
        <fullName evidence="12">Transcription factor VSX1</fullName>
    </alternativeName>
</protein>
<evidence type="ECO:0000256" key="13">
    <source>
        <dbReference type="PROSITE-ProRule" id="PRU00108"/>
    </source>
</evidence>
<sequence>MTRRDELSDRQAWSRAWVTVGVLPGPRPHGFAITNLLGLDAELPAPSSPGLKSGYKEPANTLFPGLGLSGSCLVGGALLLGLSLLCCFGPQPPAASRTPCLLLADLPFLSPGVPEPTTRSHRLDAPPQLHSEKRSESVSVSDKDIPSEDRSDLKALSTSGKTKKQRHRRVFTAHQLEELEKAFSKAHYLNVYTQETLAVKTKLPEDQVQVWFQNRRAKWRKQKKCWGGSSVMAEYGLYGAMVRHSLPLPESVINSSKGSLAGSCTPWLLKMHKTSTEMKSKPGSEEKWTGLWGSHPPQGDSSPSQEGHQSSSGKAIPEYSLEDKAMDLSSSTWKKTKRVPRVAKAGGSSESTGLVVLRPAEAGVL</sequence>
<dbReference type="GO" id="GO:0005634">
    <property type="term" value="C:nucleus"/>
    <property type="evidence" value="ECO:0007669"/>
    <property type="project" value="UniProtKB-SubCell"/>
</dbReference>
<dbReference type="FunFam" id="1.10.10.60:FF:000679">
    <property type="entry name" value="Homeobox protein aristaless"/>
    <property type="match status" value="1"/>
</dbReference>
<dbReference type="GO" id="GO:0000976">
    <property type="term" value="F:transcription cis-regulatory region binding"/>
    <property type="evidence" value="ECO:0007669"/>
    <property type="project" value="TreeGrafter"/>
</dbReference>
<dbReference type="GeneID" id="103208474"/>
<reference evidence="16" key="1">
    <citation type="submission" date="2025-08" db="UniProtKB">
        <authorList>
            <consortium name="RefSeq"/>
        </authorList>
    </citation>
    <scope>IDENTIFICATION</scope>
</reference>
<keyword evidence="7 13" id="KW-0371">Homeobox</keyword>
<dbReference type="OrthoDB" id="6159439at2759"/>
<evidence type="ECO:0000256" key="8">
    <source>
        <dbReference type="ARBA" id="ARBA00023163"/>
    </source>
</evidence>
<keyword evidence="4" id="KW-0716">Sensory transduction</keyword>
<evidence type="ECO:0000256" key="9">
    <source>
        <dbReference type="ARBA" id="ARBA00023242"/>
    </source>
</evidence>
<keyword evidence="8" id="KW-0804">Transcription</keyword>
<dbReference type="Proteomes" id="UP000694850">
    <property type="component" value="Unplaced"/>
</dbReference>
<evidence type="ECO:0000256" key="2">
    <source>
        <dbReference type="ARBA" id="ARBA00005733"/>
    </source>
</evidence>
<keyword evidence="10" id="KW-0844">Vision</keyword>
<name>A0A8B7AWP4_ORYAF</name>
<keyword evidence="15" id="KW-1185">Reference proteome</keyword>
<keyword evidence="5" id="KW-0805">Transcription regulation</keyword>
<evidence type="ECO:0000256" key="7">
    <source>
        <dbReference type="ARBA" id="ARBA00023155"/>
    </source>
</evidence>
<dbReference type="PROSITE" id="PS50071">
    <property type="entry name" value="HOMEOBOX_2"/>
    <property type="match status" value="1"/>
</dbReference>
<evidence type="ECO:0000313" key="15">
    <source>
        <dbReference type="Proteomes" id="UP000694850"/>
    </source>
</evidence>
<dbReference type="InterPro" id="IPR051775">
    <property type="entry name" value="Homeobox_domain"/>
</dbReference>
<dbReference type="PANTHER" id="PTHR24323">
    <property type="entry name" value="CEH-10 HOMEODOMAIN-CONTAINING HOMOLOG"/>
    <property type="match status" value="1"/>
</dbReference>
<dbReference type="AlphaFoldDB" id="A0A8B7AWP4"/>
<dbReference type="CTD" id="30813"/>
<evidence type="ECO:0000256" key="3">
    <source>
        <dbReference type="ARBA" id="ARBA00022473"/>
    </source>
</evidence>
<organism evidence="15 16">
    <name type="scientific">Orycteropus afer afer</name>
    <dbReference type="NCBI Taxonomy" id="1230840"/>
    <lineage>
        <taxon>Eukaryota</taxon>
        <taxon>Metazoa</taxon>
        <taxon>Chordata</taxon>
        <taxon>Craniata</taxon>
        <taxon>Vertebrata</taxon>
        <taxon>Euteleostomi</taxon>
        <taxon>Mammalia</taxon>
        <taxon>Eutheria</taxon>
        <taxon>Afrotheria</taxon>
        <taxon>Tubulidentata</taxon>
        <taxon>Orycteropodidae</taxon>
        <taxon>Orycteropus</taxon>
    </lineage>
</organism>
<evidence type="ECO:0000256" key="4">
    <source>
        <dbReference type="ARBA" id="ARBA00022606"/>
    </source>
</evidence>
<evidence type="ECO:0000313" key="16">
    <source>
        <dbReference type="RefSeq" id="XP_007952373.2"/>
    </source>
</evidence>
<gene>
    <name evidence="16" type="primary">VSX1</name>
</gene>
<comment type="subcellular location">
    <subcellularLocation>
        <location evidence="1 13 14">Nucleus</location>
    </subcellularLocation>
</comment>
<comment type="similarity">
    <text evidence="2">Belongs to the paired homeobox family.</text>
</comment>
<dbReference type="PANTHER" id="PTHR24323:SF3">
    <property type="entry name" value="VISUAL SYSTEM HOMEOBOX 1"/>
    <property type="match status" value="1"/>
</dbReference>
<evidence type="ECO:0000256" key="12">
    <source>
        <dbReference type="ARBA" id="ARBA00041737"/>
    </source>
</evidence>
<dbReference type="InterPro" id="IPR017970">
    <property type="entry name" value="Homeobox_CS"/>
</dbReference>
<keyword evidence="9 13" id="KW-0539">Nucleus</keyword>
<dbReference type="Pfam" id="PF00046">
    <property type="entry name" value="Homeodomain"/>
    <property type="match status" value="1"/>
</dbReference>